<dbReference type="Proteomes" id="UP000267821">
    <property type="component" value="Unassembled WGS sequence"/>
</dbReference>
<dbReference type="InterPro" id="IPR016024">
    <property type="entry name" value="ARM-type_fold"/>
</dbReference>
<dbReference type="GO" id="GO:0005681">
    <property type="term" value="C:spliceosomal complex"/>
    <property type="evidence" value="ECO:0007669"/>
    <property type="project" value="TreeGrafter"/>
</dbReference>
<keyword evidence="5" id="KW-0539">Nucleus</keyword>
<dbReference type="InterPro" id="IPR013180">
    <property type="entry name" value="CTNNBL1_N"/>
</dbReference>
<keyword evidence="2" id="KW-0597">Phosphoprotein</keyword>
<evidence type="ECO:0000256" key="3">
    <source>
        <dbReference type="ARBA" id="ARBA00022737"/>
    </source>
</evidence>
<evidence type="ECO:0000256" key="1">
    <source>
        <dbReference type="ARBA" id="ARBA00004123"/>
    </source>
</evidence>
<dbReference type="PANTHER" id="PTHR14978:SF0">
    <property type="entry name" value="BETA-CATENIN-LIKE PROTEIN 1"/>
    <property type="match status" value="1"/>
</dbReference>
<dbReference type="SMART" id="SM01156">
    <property type="entry name" value="DUF1716"/>
    <property type="match status" value="1"/>
</dbReference>
<dbReference type="SUPFAM" id="SSF48371">
    <property type="entry name" value="ARM repeat"/>
    <property type="match status" value="1"/>
</dbReference>
<dbReference type="InterPro" id="IPR039678">
    <property type="entry name" value="CTNNBL1"/>
</dbReference>
<evidence type="ECO:0000313" key="9">
    <source>
        <dbReference type="EMBL" id="RPB20198.1"/>
    </source>
</evidence>
<dbReference type="PANTHER" id="PTHR14978">
    <property type="entry name" value="BETA-CATENIN-LIKE PROTEIN 1 NUCLEAR ASSOCIATED PROTEIN"/>
    <property type="match status" value="1"/>
</dbReference>
<evidence type="ECO:0000259" key="8">
    <source>
        <dbReference type="SMART" id="SM01156"/>
    </source>
</evidence>
<name>A0A3N4LES6_9PEZI</name>
<evidence type="ECO:0000256" key="4">
    <source>
        <dbReference type="ARBA" id="ARBA00023054"/>
    </source>
</evidence>
<sequence>MVDDGEAGPALPGGQEFDEDDDEGRFFGGGVSRREEEILDYMDRREGEDAGPEKIDVAWLRKLALGFEKRISKNAEMRGKWEDQPEKFMQSETELDEAIKGLSILSEHPELYEELANLGCAASMVGLLTHENTDIAGDMVEVISELTDEDVDAEAEQWGFLVDAMMDADVAEILVSNLERLDESVEGERGFVYHTLSIFENLASQKRIAEAIATKSRLLSWLLKRLQVRESPISQNKQYTGEVLSILLQSSVVNRKHLIQLPNMNGIDILLQLLSPYRKLDPAKGSEEEELLENIFDAVTCVVGEIEGREKFVEAEGVELALIMLREGKMSKPRALRLLDHAMAGEGGVVVCERFVEALGLKTLFGMFMKKQDGQTTEHILGIFASLLRALPAESPARIRTLVKFVEKEYEKIGKLISLREGYAARVKEVERGIEKQKKEVNEEEWEEYEAEWFSMRLDGGLFCLQLVDLIVAWLCAEDDGARRRVEEELGKRSVGISVVRETLKEQLVGLEEGAEEGEVDEEAKHVREMLRTLIQFL</sequence>
<feature type="domain" description="Beta-catenin-like protein 1 N-terminal" evidence="8">
    <location>
        <begin position="31"/>
        <end position="140"/>
    </location>
</feature>
<dbReference type="EMBL" id="ML121575">
    <property type="protein sequence ID" value="RPB20198.1"/>
    <property type="molecule type" value="Genomic_DNA"/>
</dbReference>
<dbReference type="OrthoDB" id="1898821at2759"/>
<evidence type="ECO:0000256" key="2">
    <source>
        <dbReference type="ARBA" id="ARBA00022553"/>
    </source>
</evidence>
<protein>
    <submittedName>
        <fullName evidence="9">DUF1716 domain protein</fullName>
    </submittedName>
</protein>
<keyword evidence="4 6" id="KW-0175">Coiled coil</keyword>
<feature type="coiled-coil region" evidence="6">
    <location>
        <begin position="420"/>
        <end position="447"/>
    </location>
</feature>
<comment type="subcellular location">
    <subcellularLocation>
        <location evidence="1">Nucleus</location>
    </subcellularLocation>
</comment>
<keyword evidence="10" id="KW-1185">Reference proteome</keyword>
<proteinExistence type="predicted"/>
<evidence type="ECO:0000256" key="7">
    <source>
        <dbReference type="SAM" id="MobiDB-lite"/>
    </source>
</evidence>
<feature type="region of interest" description="Disordered" evidence="7">
    <location>
        <begin position="1"/>
        <end position="31"/>
    </location>
</feature>
<evidence type="ECO:0000313" key="10">
    <source>
        <dbReference type="Proteomes" id="UP000267821"/>
    </source>
</evidence>
<dbReference type="Gene3D" id="1.25.10.10">
    <property type="entry name" value="Leucine-rich Repeat Variant"/>
    <property type="match status" value="1"/>
</dbReference>
<gene>
    <name evidence="9" type="ORF">L211DRAFT_813372</name>
</gene>
<organism evidence="9 10">
    <name type="scientific">Terfezia boudieri ATCC MYA-4762</name>
    <dbReference type="NCBI Taxonomy" id="1051890"/>
    <lineage>
        <taxon>Eukaryota</taxon>
        <taxon>Fungi</taxon>
        <taxon>Dikarya</taxon>
        <taxon>Ascomycota</taxon>
        <taxon>Pezizomycotina</taxon>
        <taxon>Pezizomycetes</taxon>
        <taxon>Pezizales</taxon>
        <taxon>Pezizaceae</taxon>
        <taxon>Terfezia</taxon>
    </lineage>
</organism>
<dbReference type="FunFam" id="1.25.10.10:FF:001136">
    <property type="entry name" value="Beta-catenin-like protein 1"/>
    <property type="match status" value="1"/>
</dbReference>
<reference evidence="9 10" key="1">
    <citation type="journal article" date="2018" name="Nat. Ecol. Evol.">
        <title>Pezizomycetes genomes reveal the molecular basis of ectomycorrhizal truffle lifestyle.</title>
        <authorList>
            <person name="Murat C."/>
            <person name="Payen T."/>
            <person name="Noel B."/>
            <person name="Kuo A."/>
            <person name="Morin E."/>
            <person name="Chen J."/>
            <person name="Kohler A."/>
            <person name="Krizsan K."/>
            <person name="Balestrini R."/>
            <person name="Da Silva C."/>
            <person name="Montanini B."/>
            <person name="Hainaut M."/>
            <person name="Levati E."/>
            <person name="Barry K.W."/>
            <person name="Belfiori B."/>
            <person name="Cichocki N."/>
            <person name="Clum A."/>
            <person name="Dockter R.B."/>
            <person name="Fauchery L."/>
            <person name="Guy J."/>
            <person name="Iotti M."/>
            <person name="Le Tacon F."/>
            <person name="Lindquist E.A."/>
            <person name="Lipzen A."/>
            <person name="Malagnac F."/>
            <person name="Mello A."/>
            <person name="Molinier V."/>
            <person name="Miyauchi S."/>
            <person name="Poulain J."/>
            <person name="Riccioni C."/>
            <person name="Rubini A."/>
            <person name="Sitrit Y."/>
            <person name="Splivallo R."/>
            <person name="Traeger S."/>
            <person name="Wang M."/>
            <person name="Zifcakova L."/>
            <person name="Wipf D."/>
            <person name="Zambonelli A."/>
            <person name="Paolocci F."/>
            <person name="Nowrousian M."/>
            <person name="Ottonello S."/>
            <person name="Baldrian P."/>
            <person name="Spatafora J.W."/>
            <person name="Henrissat B."/>
            <person name="Nagy L.G."/>
            <person name="Aury J.M."/>
            <person name="Wincker P."/>
            <person name="Grigoriev I.V."/>
            <person name="Bonfante P."/>
            <person name="Martin F.M."/>
        </authorList>
    </citation>
    <scope>NUCLEOTIDE SEQUENCE [LARGE SCALE GENOMIC DNA]</scope>
    <source>
        <strain evidence="9 10">ATCC MYA-4762</strain>
    </source>
</reference>
<dbReference type="STRING" id="1051890.A0A3N4LES6"/>
<dbReference type="InterPro" id="IPR011989">
    <property type="entry name" value="ARM-like"/>
</dbReference>
<accession>A0A3N4LES6</accession>
<dbReference type="GO" id="GO:0010467">
    <property type="term" value="P:gene expression"/>
    <property type="evidence" value="ECO:0007669"/>
    <property type="project" value="UniProtKB-ARBA"/>
</dbReference>
<dbReference type="InParanoid" id="A0A3N4LES6"/>
<dbReference type="Pfam" id="PF08216">
    <property type="entry name" value="CTNNBL"/>
    <property type="match status" value="1"/>
</dbReference>
<evidence type="ECO:0000256" key="5">
    <source>
        <dbReference type="ARBA" id="ARBA00023242"/>
    </source>
</evidence>
<evidence type="ECO:0000256" key="6">
    <source>
        <dbReference type="SAM" id="Coils"/>
    </source>
</evidence>
<keyword evidence="3" id="KW-0677">Repeat</keyword>
<dbReference type="AlphaFoldDB" id="A0A3N4LES6"/>